<dbReference type="GO" id="GO:0009384">
    <property type="term" value="F:N-acylmannosamine kinase activity"/>
    <property type="evidence" value="ECO:0007669"/>
    <property type="project" value="TreeGrafter"/>
</dbReference>
<dbReference type="Gene3D" id="3.30.420.40">
    <property type="match status" value="2"/>
</dbReference>
<dbReference type="GO" id="GO:0008761">
    <property type="term" value="F:UDP-N-acetylglucosamine 2-epimerase activity"/>
    <property type="evidence" value="ECO:0007669"/>
    <property type="project" value="TreeGrafter"/>
</dbReference>
<dbReference type="InterPro" id="IPR000600">
    <property type="entry name" value="ROK"/>
</dbReference>
<organism evidence="1 2">
    <name type="scientific">Vulcanisaeta distributa (strain DSM 14429 / JCM 11212 / NBRC 100878 / IC-017)</name>
    <dbReference type="NCBI Taxonomy" id="572478"/>
    <lineage>
        <taxon>Archaea</taxon>
        <taxon>Thermoproteota</taxon>
        <taxon>Thermoprotei</taxon>
        <taxon>Thermoproteales</taxon>
        <taxon>Thermoproteaceae</taxon>
        <taxon>Vulcanisaeta</taxon>
    </lineage>
</organism>
<dbReference type="OrthoDB" id="206224at2157"/>
<evidence type="ECO:0000313" key="1">
    <source>
        <dbReference type="EMBL" id="ADN51564.1"/>
    </source>
</evidence>
<proteinExistence type="predicted"/>
<dbReference type="HOGENOM" id="CLU_036604_0_1_2"/>
<dbReference type="PANTHER" id="PTHR18964">
    <property type="entry name" value="ROK (REPRESSOR, ORF, KINASE) FAMILY"/>
    <property type="match status" value="1"/>
</dbReference>
<dbReference type="SUPFAM" id="SSF53067">
    <property type="entry name" value="Actin-like ATPase domain"/>
    <property type="match status" value="1"/>
</dbReference>
<dbReference type="InterPro" id="IPR043129">
    <property type="entry name" value="ATPase_NBD"/>
</dbReference>
<evidence type="ECO:0000313" key="2">
    <source>
        <dbReference type="Proteomes" id="UP000006681"/>
    </source>
</evidence>
<keyword evidence="2" id="KW-1185">Reference proteome</keyword>
<reference evidence="2" key="2">
    <citation type="journal article" date="2010" name="Stand. Genomic Sci.">
        <title>Complete genome sequence of Vulcanisaeta distributa type strain (IC-017T).</title>
        <authorList>
            <person name="Mavromatis K."/>
            <person name="Sikorski J."/>
            <person name="Pabst E."/>
            <person name="Teshima H."/>
            <person name="Lapidus A."/>
            <person name="Lucas S."/>
            <person name="Nolan M."/>
            <person name="Glavina Del Rio T."/>
            <person name="Cheng J."/>
            <person name="Bruce D."/>
            <person name="Goodwin L."/>
            <person name="Pitluck S."/>
            <person name="Liolios K."/>
            <person name="Ivanova N."/>
            <person name="Mikhailova N."/>
            <person name="Pati A."/>
            <person name="Chen A."/>
            <person name="Palaniappan K."/>
            <person name="Land M."/>
            <person name="Hauser L."/>
            <person name="Chang Y."/>
            <person name="Jeffries C."/>
            <person name="Rohde M."/>
            <person name="Spring S."/>
            <person name="Goker M."/>
            <person name="Wirth R."/>
            <person name="Woyke T."/>
            <person name="Bristow J."/>
            <person name="Eisen J."/>
            <person name="Markowitz V."/>
            <person name="Hugenholtz P."/>
            <person name="Klenk H."/>
            <person name="Kyrpides N."/>
        </authorList>
    </citation>
    <scope>NUCLEOTIDE SEQUENCE [LARGE SCALE GENOMIC DNA]</scope>
    <source>
        <strain evidence="2">DSM 14429 / JCM 11212 / NBRC 100878 / IC-017</strain>
    </source>
</reference>
<dbReference type="Pfam" id="PF00480">
    <property type="entry name" value="ROK"/>
    <property type="match status" value="1"/>
</dbReference>
<dbReference type="EMBL" id="CP002100">
    <property type="protein sequence ID" value="ADN51564.1"/>
    <property type="molecule type" value="Genomic_DNA"/>
</dbReference>
<dbReference type="RefSeq" id="WP_013337289.1">
    <property type="nucleotide sequence ID" value="NC_014537.1"/>
</dbReference>
<gene>
    <name evidence="1" type="ordered locus">Vdis_2196</name>
</gene>
<sequence length="330" mass="36223">MVYVGVDVGATYIRVGLVSEDGQVINKVKTRQPMSGDENTVANVIIKSIRDLTGGGGIDGIGIGSIGPLDLREGIVPWAPNAPIKRFKLVEPIIREFRVPVVLGNDAMAAVWGEYLFGIGKGVNNLVYITLSTGIGAGVIVDGHLLIGKDGNAHEIGHMVIDVNSEIQCGCGGYGHWEALGSGANIPRVIKEFVRGRSYKSRLYERLTKDEYVSTEEVFRAYYEGDELARDFIDNYLMRVHAAGLASVMNAYDPELIVLGGSMALNNMDLFRRGIEKYLKRYLAVKPARIEFTRFGDDIGILGAAALAIKVPESLRTYVEQYRKFLKLSY</sequence>
<dbReference type="PANTHER" id="PTHR18964:SF149">
    <property type="entry name" value="BIFUNCTIONAL UDP-N-ACETYLGLUCOSAMINE 2-EPIMERASE_N-ACETYLMANNOSAMINE KINASE"/>
    <property type="match status" value="1"/>
</dbReference>
<dbReference type="GeneID" id="9753149"/>
<reference evidence="1 2" key="1">
    <citation type="journal article" date="2010" name="Stand. Genomic Sci.">
        <title>Complete genome sequence of Vulcanisaeta distributa type strain (IC-017).</title>
        <authorList>
            <person name="Mavromatis K."/>
            <person name="Sikorski J."/>
            <person name="Pabst E."/>
            <person name="Teshima H."/>
            <person name="Lapidus A."/>
            <person name="Lucas S."/>
            <person name="Nolan M."/>
            <person name="Glavina Del Rio T."/>
            <person name="Cheng J.F."/>
            <person name="Bruce D."/>
            <person name="Goodwin L."/>
            <person name="Pitluck S."/>
            <person name="Liolios K."/>
            <person name="Ivanova N."/>
            <person name="Mikhailova N."/>
            <person name="Pati A."/>
            <person name="Chen A."/>
            <person name="Palaniappan K."/>
            <person name="Land M."/>
            <person name="Hauser L."/>
            <person name="Chang Y.J."/>
            <person name="Jeffries C.D."/>
            <person name="Rohde M."/>
            <person name="Spring S."/>
            <person name="Goker M."/>
            <person name="Wirth R."/>
            <person name="Woyke T."/>
            <person name="Bristow J."/>
            <person name="Eisen J.A."/>
            <person name="Markowitz V."/>
            <person name="Hugenholtz P."/>
            <person name="Klenk H.P."/>
            <person name="Kyrpides N.C."/>
        </authorList>
    </citation>
    <scope>NUCLEOTIDE SEQUENCE [LARGE SCALE GENOMIC DNA]</scope>
    <source>
        <strain evidence="2">DSM 14429 / JCM 11212 / NBRC 100878 / IC-017</strain>
    </source>
</reference>
<name>E1QQ77_VULDI</name>
<dbReference type="STRING" id="572478.Vdis_2196"/>
<dbReference type="Proteomes" id="UP000006681">
    <property type="component" value="Chromosome"/>
</dbReference>
<protein>
    <submittedName>
        <fullName evidence="1">ROK family protein</fullName>
    </submittedName>
</protein>
<dbReference type="AlphaFoldDB" id="E1QQ77"/>
<accession>E1QQ77</accession>
<dbReference type="KEGG" id="vdi:Vdis_2196"/>
<dbReference type="CDD" id="cd24063">
    <property type="entry name" value="ASKHA_NBD_ROK_ApGLK-like"/>
    <property type="match status" value="1"/>
</dbReference>
<dbReference type="eggNOG" id="arCOG04280">
    <property type="taxonomic scope" value="Archaea"/>
</dbReference>